<dbReference type="EMBL" id="AP025637">
    <property type="protein sequence ID" value="BDG73681.1"/>
    <property type="molecule type" value="Genomic_DNA"/>
</dbReference>
<evidence type="ECO:0000313" key="1">
    <source>
        <dbReference type="EMBL" id="BDG73681.1"/>
    </source>
</evidence>
<accession>A0ABN6P4V7</accession>
<name>A0ABN6P4V7_9PROT</name>
<protein>
    <submittedName>
        <fullName evidence="1">Uncharacterized protein</fullName>
    </submittedName>
</protein>
<sequence length="83" mass="8976">MQRKARERGMPWILSMAWSFWAGRGVGLLPGAGFAAWVFVQARPRGIQLPGALGQGRRAPDVGTRQAAGFGAGLQNGRRRACR</sequence>
<evidence type="ECO:0000313" key="2">
    <source>
        <dbReference type="Proteomes" id="UP000831327"/>
    </source>
</evidence>
<proteinExistence type="predicted"/>
<keyword evidence="2" id="KW-1185">Reference proteome</keyword>
<reference evidence="1 2" key="1">
    <citation type="journal article" date="2016" name="Microbes Environ.">
        <title>Phylogenetically diverse aerobic anoxygenic phototrophic bacteria isolated from epilithic biofilms in Tama river, Japan.</title>
        <authorList>
            <person name="Hirose S."/>
            <person name="Matsuura K."/>
            <person name="Haruta S."/>
        </authorList>
    </citation>
    <scope>NUCLEOTIDE SEQUENCE [LARGE SCALE GENOMIC DNA]</scope>
    <source>
        <strain evidence="1 2">S08</strain>
    </source>
</reference>
<dbReference type="Proteomes" id="UP000831327">
    <property type="component" value="Chromosome"/>
</dbReference>
<gene>
    <name evidence="1" type="ORF">Rmf_36100</name>
</gene>
<organism evidence="1 2">
    <name type="scientific">Roseomonas fluvialis</name>
    <dbReference type="NCBI Taxonomy" id="1750527"/>
    <lineage>
        <taxon>Bacteria</taxon>
        <taxon>Pseudomonadati</taxon>
        <taxon>Pseudomonadota</taxon>
        <taxon>Alphaproteobacteria</taxon>
        <taxon>Acetobacterales</taxon>
        <taxon>Roseomonadaceae</taxon>
        <taxon>Roseomonas</taxon>
    </lineage>
</organism>